<dbReference type="Gene3D" id="3.30.1380.20">
    <property type="entry name" value="Trafficking protein particle complex subunit 3"/>
    <property type="match status" value="1"/>
</dbReference>
<sequence>MISVADLLTNNRVPGNYFAVDAYVQGDLEMGLLENRRGDRLLALPETLIQAIYAGLQKETGCAARLVLFNCGRWWGKNFYTRFREELTDYYGTALADMSMLEFLNSLQSCWVAYGWGKIELDQSHQHRGFLTIKTSGSPFASQAPQGEAPSCSLEAGVLSAFFSQLTGRELHCIQTTCESLGAEHNRFLLGLTNRLQPAETMIENRLDHDSILQKLCA</sequence>
<dbReference type="PANTHER" id="PTHR35090:SF1">
    <property type="entry name" value="SLR0144 PROTEIN"/>
    <property type="match status" value="1"/>
</dbReference>
<dbReference type="AlphaFoldDB" id="A0A2T1EGS7"/>
<evidence type="ECO:0000259" key="1">
    <source>
        <dbReference type="SMART" id="SM00989"/>
    </source>
</evidence>
<name>A0A2T1EGS7_9CYAN</name>
<comment type="caution">
    <text evidence="2">The sequence shown here is derived from an EMBL/GenBank/DDBJ whole genome shotgun (WGS) entry which is preliminary data.</text>
</comment>
<dbReference type="SUPFAM" id="SSF111126">
    <property type="entry name" value="Ligand-binding domain in the NO signalling and Golgi transport"/>
    <property type="match status" value="1"/>
</dbReference>
<evidence type="ECO:0000313" key="2">
    <source>
        <dbReference type="EMBL" id="PSB31914.1"/>
    </source>
</evidence>
<dbReference type="InterPro" id="IPR004096">
    <property type="entry name" value="V4R"/>
</dbReference>
<feature type="domain" description="4-vinyl reductase 4VR" evidence="1">
    <location>
        <begin position="130"/>
        <end position="192"/>
    </location>
</feature>
<evidence type="ECO:0000313" key="3">
    <source>
        <dbReference type="Proteomes" id="UP000239576"/>
    </source>
</evidence>
<reference evidence="2 3" key="2">
    <citation type="submission" date="2018-03" db="EMBL/GenBank/DDBJ databases">
        <title>The ancient ancestry and fast evolution of plastids.</title>
        <authorList>
            <person name="Moore K.R."/>
            <person name="Magnabosco C."/>
            <person name="Momper L."/>
            <person name="Gold D.A."/>
            <person name="Bosak T."/>
            <person name="Fournier G.P."/>
        </authorList>
    </citation>
    <scope>NUCLEOTIDE SEQUENCE [LARGE SCALE GENOMIC DNA]</scope>
    <source>
        <strain evidence="2 3">ULC18</strain>
    </source>
</reference>
<dbReference type="OrthoDB" id="421300at2"/>
<dbReference type="Pfam" id="PF02830">
    <property type="entry name" value="V4R"/>
    <property type="match status" value="1"/>
</dbReference>
<protein>
    <submittedName>
        <fullName evidence="2">4-vinyl reductase</fullName>
    </submittedName>
</protein>
<keyword evidence="3" id="KW-1185">Reference proteome</keyword>
<dbReference type="PANTHER" id="PTHR35090">
    <property type="entry name" value="DNA-DIRECTED RNA POLYMERASE SUBUNIT I"/>
    <property type="match status" value="1"/>
</dbReference>
<proteinExistence type="predicted"/>
<dbReference type="EMBL" id="PVWK01000031">
    <property type="protein sequence ID" value="PSB31914.1"/>
    <property type="molecule type" value="Genomic_DNA"/>
</dbReference>
<gene>
    <name evidence="2" type="ORF">C7B82_06790</name>
</gene>
<dbReference type="InterPro" id="IPR024096">
    <property type="entry name" value="NO_sig/Golgi_transp_ligand-bd"/>
</dbReference>
<accession>A0A2T1EGS7</accession>
<dbReference type="Proteomes" id="UP000239576">
    <property type="component" value="Unassembled WGS sequence"/>
</dbReference>
<dbReference type="SMART" id="SM00989">
    <property type="entry name" value="V4R"/>
    <property type="match status" value="1"/>
</dbReference>
<reference evidence="3" key="1">
    <citation type="submission" date="2018-02" db="EMBL/GenBank/DDBJ databases">
        <authorList>
            <person name="Moore K."/>
            <person name="Momper L."/>
        </authorList>
    </citation>
    <scope>NUCLEOTIDE SEQUENCE [LARGE SCALE GENOMIC DNA]</scope>
    <source>
        <strain evidence="3">ULC18</strain>
    </source>
</reference>
<organism evidence="2 3">
    <name type="scientific">Stenomitos frigidus ULC18</name>
    <dbReference type="NCBI Taxonomy" id="2107698"/>
    <lineage>
        <taxon>Bacteria</taxon>
        <taxon>Bacillati</taxon>
        <taxon>Cyanobacteriota</taxon>
        <taxon>Cyanophyceae</taxon>
        <taxon>Leptolyngbyales</taxon>
        <taxon>Leptolyngbyaceae</taxon>
        <taxon>Stenomitos</taxon>
    </lineage>
</organism>
<dbReference type="RefSeq" id="WP_106255546.1">
    <property type="nucleotide sequence ID" value="NZ_CAWNSW010000125.1"/>
</dbReference>